<evidence type="ECO:0000256" key="2">
    <source>
        <dbReference type="ARBA" id="ARBA00022676"/>
    </source>
</evidence>
<reference evidence="7 8" key="1">
    <citation type="submission" date="2019-04" db="EMBL/GenBank/DDBJ databases">
        <title>Chitiniphilus eburnea sp. nov., a novel chitinolytic bacterium isolated from aquaculture sludge.</title>
        <authorList>
            <person name="Sheng M."/>
        </authorList>
    </citation>
    <scope>NUCLEOTIDE SEQUENCE [LARGE SCALE GENOMIC DNA]</scope>
    <source>
        <strain evidence="7 8">HX-2-15</strain>
    </source>
</reference>
<evidence type="ECO:0000313" key="8">
    <source>
        <dbReference type="Proteomes" id="UP000310016"/>
    </source>
</evidence>
<keyword evidence="8" id="KW-1185">Reference proteome</keyword>
<name>A0A4U0PIX4_9NEIS</name>
<keyword evidence="5" id="KW-0472">Membrane</keyword>
<evidence type="ECO:0000256" key="1">
    <source>
        <dbReference type="ARBA" id="ARBA00009481"/>
    </source>
</evidence>
<gene>
    <name evidence="7" type="ORF">FAZ21_15920</name>
</gene>
<proteinExistence type="inferred from homology"/>
<dbReference type="SUPFAM" id="SSF53756">
    <property type="entry name" value="UDP-Glycosyltransferase/glycogen phosphorylase"/>
    <property type="match status" value="1"/>
</dbReference>
<evidence type="ECO:0000256" key="5">
    <source>
        <dbReference type="SAM" id="Phobius"/>
    </source>
</evidence>
<dbReference type="Pfam" id="PF13692">
    <property type="entry name" value="Glyco_trans_1_4"/>
    <property type="match status" value="1"/>
</dbReference>
<dbReference type="OrthoDB" id="7560678at2"/>
<dbReference type="InterPro" id="IPR028098">
    <property type="entry name" value="Glyco_trans_4-like_N"/>
</dbReference>
<dbReference type="PANTHER" id="PTHR12526:SF640">
    <property type="entry name" value="COLANIC ACID BIOSYNTHESIS GLYCOSYLTRANSFERASE WCAL-RELATED"/>
    <property type="match status" value="1"/>
</dbReference>
<keyword evidence="2" id="KW-0328">Glycosyltransferase</keyword>
<dbReference type="PANTHER" id="PTHR12526">
    <property type="entry name" value="GLYCOSYLTRANSFERASE"/>
    <property type="match status" value="1"/>
</dbReference>
<feature type="compositionally biased region" description="Basic residues" evidence="4">
    <location>
        <begin position="1"/>
        <end position="14"/>
    </location>
</feature>
<dbReference type="GO" id="GO:0016757">
    <property type="term" value="F:glycosyltransferase activity"/>
    <property type="evidence" value="ECO:0007669"/>
    <property type="project" value="UniProtKB-KW"/>
</dbReference>
<dbReference type="Gene3D" id="3.40.50.2000">
    <property type="entry name" value="Glycogen Phosphorylase B"/>
    <property type="match status" value="2"/>
</dbReference>
<dbReference type="AlphaFoldDB" id="A0A4U0PIX4"/>
<feature type="transmembrane region" description="Helical" evidence="5">
    <location>
        <begin position="73"/>
        <end position="97"/>
    </location>
</feature>
<evidence type="ECO:0000313" key="7">
    <source>
        <dbReference type="EMBL" id="TJZ67986.1"/>
    </source>
</evidence>
<sequence>MPGTRRARRRRARARGGGGSMSARRQVVMVGPSPLAHGGMAFWAKSAGESGLLAALRIRYLSSHVEAGRLRKFFVALGVWLQLLGMLLRGRVALLHVHVATRASLWRKLGFVWLARAFGRPYVVHLHGGMFPIYYQRNQHKLIGRWLVDMLRHAHTVVVLSPEWRTWVDQLAPGAPVAVIPNAVICPDEVEARADPMSLLYLGRIEAAKGIEELLSAVRRLRDDGAQPRLTVAGSGQMPWFWEKVREYDVADVVNFVGWVTGPQKEALLRECGVFVLPSHQEALPFGVLEAMAYGRVIVATRVGGIPFALGDGAAGVLVEPRDAEALYQALSQLARHPEDGQRLACDARERARRSFSFPAIQVQLQELYDGQG</sequence>
<feature type="domain" description="Glycosyltransferase subfamily 4-like N-terminal" evidence="6">
    <location>
        <begin position="73"/>
        <end position="184"/>
    </location>
</feature>
<dbReference type="EMBL" id="SUMF01000025">
    <property type="protein sequence ID" value="TJZ67986.1"/>
    <property type="molecule type" value="Genomic_DNA"/>
</dbReference>
<evidence type="ECO:0000256" key="3">
    <source>
        <dbReference type="ARBA" id="ARBA00022679"/>
    </source>
</evidence>
<dbReference type="Pfam" id="PF13439">
    <property type="entry name" value="Glyco_transf_4"/>
    <property type="match status" value="1"/>
</dbReference>
<comment type="similarity">
    <text evidence="1">Belongs to the glycosyltransferase group 1 family. Glycosyltransferase 4 subfamily.</text>
</comment>
<keyword evidence="5" id="KW-1133">Transmembrane helix</keyword>
<feature type="region of interest" description="Disordered" evidence="4">
    <location>
        <begin position="1"/>
        <end position="22"/>
    </location>
</feature>
<evidence type="ECO:0000259" key="6">
    <source>
        <dbReference type="Pfam" id="PF13439"/>
    </source>
</evidence>
<dbReference type="Proteomes" id="UP000310016">
    <property type="component" value="Unassembled WGS sequence"/>
</dbReference>
<accession>A0A4U0PIX4</accession>
<protein>
    <submittedName>
        <fullName evidence="7">Glycosyltransferase</fullName>
    </submittedName>
</protein>
<keyword evidence="3 7" id="KW-0808">Transferase</keyword>
<keyword evidence="5" id="KW-0812">Transmembrane</keyword>
<organism evidence="7 8">
    <name type="scientific">Chitiniphilus eburneus</name>
    <dbReference type="NCBI Taxonomy" id="2571148"/>
    <lineage>
        <taxon>Bacteria</taxon>
        <taxon>Pseudomonadati</taxon>
        <taxon>Pseudomonadota</taxon>
        <taxon>Betaproteobacteria</taxon>
        <taxon>Neisseriales</taxon>
        <taxon>Chitinibacteraceae</taxon>
        <taxon>Chitiniphilus</taxon>
    </lineage>
</organism>
<evidence type="ECO:0000256" key="4">
    <source>
        <dbReference type="SAM" id="MobiDB-lite"/>
    </source>
</evidence>
<dbReference type="CDD" id="cd03801">
    <property type="entry name" value="GT4_PimA-like"/>
    <property type="match status" value="1"/>
</dbReference>
<comment type="caution">
    <text evidence="7">The sequence shown here is derived from an EMBL/GenBank/DDBJ whole genome shotgun (WGS) entry which is preliminary data.</text>
</comment>